<gene>
    <name evidence="2" type="ORF">BO85DRAFT_489127</name>
</gene>
<keyword evidence="3" id="KW-1185">Reference proteome</keyword>
<evidence type="ECO:0000313" key="3">
    <source>
        <dbReference type="Proteomes" id="UP000249526"/>
    </source>
</evidence>
<dbReference type="EMBL" id="KZ825065">
    <property type="protein sequence ID" value="RAH56324.1"/>
    <property type="molecule type" value="Genomic_DNA"/>
</dbReference>
<name>A0A8G1R131_9EURO</name>
<evidence type="ECO:0000313" key="2">
    <source>
        <dbReference type="EMBL" id="RAH56324.1"/>
    </source>
</evidence>
<dbReference type="Proteomes" id="UP000249526">
    <property type="component" value="Unassembled WGS sequence"/>
</dbReference>
<keyword evidence="1" id="KW-1133">Transmembrane helix</keyword>
<accession>A0A8G1R131</accession>
<protein>
    <submittedName>
        <fullName evidence="2">Uncharacterized protein</fullName>
    </submittedName>
</protein>
<sequence>MPAINFPRSATALSHKTIGKRSWAGEEPGVILDFVVVFIVLCGILGLIIQKAWRNHFLKSSTHGGHVRRTLHVRKPLETLNPENPLIDFGQARIFM</sequence>
<dbReference type="GeneID" id="37166984"/>
<proteinExistence type="predicted"/>
<evidence type="ECO:0000256" key="1">
    <source>
        <dbReference type="SAM" id="Phobius"/>
    </source>
</evidence>
<keyword evidence="1" id="KW-0472">Membrane</keyword>
<reference evidence="2 3" key="1">
    <citation type="submission" date="2018-02" db="EMBL/GenBank/DDBJ databases">
        <title>The genomes of Aspergillus section Nigri reveals drivers in fungal speciation.</title>
        <authorList>
            <consortium name="DOE Joint Genome Institute"/>
            <person name="Vesth T.C."/>
            <person name="Nybo J."/>
            <person name="Theobald S."/>
            <person name="Brandl J."/>
            <person name="Frisvad J.C."/>
            <person name="Nielsen K.F."/>
            <person name="Lyhne E.K."/>
            <person name="Kogle M.E."/>
            <person name="Kuo A."/>
            <person name="Riley R."/>
            <person name="Clum A."/>
            <person name="Nolan M."/>
            <person name="Lipzen A."/>
            <person name="Salamov A."/>
            <person name="Henrissat B."/>
            <person name="Wiebenga A."/>
            <person name="De vries R.P."/>
            <person name="Grigoriev I.V."/>
            <person name="Mortensen U.H."/>
            <person name="Andersen M.R."/>
            <person name="Baker S.E."/>
        </authorList>
    </citation>
    <scope>NUCLEOTIDE SEQUENCE [LARGE SCALE GENOMIC DNA]</scope>
    <source>
        <strain evidence="2 3">CBS 112811</strain>
    </source>
</reference>
<feature type="transmembrane region" description="Helical" evidence="1">
    <location>
        <begin position="30"/>
        <end position="49"/>
    </location>
</feature>
<dbReference type="AlphaFoldDB" id="A0A8G1R131"/>
<keyword evidence="1" id="KW-0812">Transmembrane</keyword>
<organism evidence="2 3">
    <name type="scientific">Aspergillus piperis CBS 112811</name>
    <dbReference type="NCBI Taxonomy" id="1448313"/>
    <lineage>
        <taxon>Eukaryota</taxon>
        <taxon>Fungi</taxon>
        <taxon>Dikarya</taxon>
        <taxon>Ascomycota</taxon>
        <taxon>Pezizomycotina</taxon>
        <taxon>Eurotiomycetes</taxon>
        <taxon>Eurotiomycetidae</taxon>
        <taxon>Eurotiales</taxon>
        <taxon>Aspergillaceae</taxon>
        <taxon>Aspergillus</taxon>
        <taxon>Aspergillus subgen. Circumdati</taxon>
    </lineage>
</organism>
<dbReference type="RefSeq" id="XP_025514246.1">
    <property type="nucleotide sequence ID" value="XM_025663582.1"/>
</dbReference>